<dbReference type="AlphaFoldDB" id="A0A426YAU6"/>
<dbReference type="Proteomes" id="UP000287651">
    <property type="component" value="Unassembled WGS sequence"/>
</dbReference>
<proteinExistence type="predicted"/>
<protein>
    <submittedName>
        <fullName evidence="1">Uncharacterized protein</fullName>
    </submittedName>
</protein>
<accession>A0A426YAU6</accession>
<evidence type="ECO:0000313" key="2">
    <source>
        <dbReference type="Proteomes" id="UP000287651"/>
    </source>
</evidence>
<gene>
    <name evidence="1" type="ORF">B296_00013380</name>
</gene>
<evidence type="ECO:0000313" key="1">
    <source>
        <dbReference type="EMBL" id="RRT48839.1"/>
    </source>
</evidence>
<sequence>MAGKQRETVLLARGSRSKCDSGSGNRRPLGCGRGGRWRGAAVVADLVEEGPHVGLWVQCRRERGRGLRVIDEGWPAAGEQVSEGESSDCGWRLGISDSRVETTWLDNIAIVVAIQGLLRCRD</sequence>
<name>A0A426YAU6_ENSVE</name>
<reference evidence="1 2" key="1">
    <citation type="journal article" date="2014" name="Agronomy (Basel)">
        <title>A Draft Genome Sequence for Ensete ventricosum, the Drought-Tolerant Tree Against Hunger.</title>
        <authorList>
            <person name="Harrison J."/>
            <person name="Moore K.A."/>
            <person name="Paszkiewicz K."/>
            <person name="Jones T."/>
            <person name="Grant M."/>
            <person name="Ambacheew D."/>
            <person name="Muzemil S."/>
            <person name="Studholme D.J."/>
        </authorList>
    </citation>
    <scope>NUCLEOTIDE SEQUENCE [LARGE SCALE GENOMIC DNA]</scope>
</reference>
<organism evidence="1 2">
    <name type="scientific">Ensete ventricosum</name>
    <name type="common">Abyssinian banana</name>
    <name type="synonym">Musa ensete</name>
    <dbReference type="NCBI Taxonomy" id="4639"/>
    <lineage>
        <taxon>Eukaryota</taxon>
        <taxon>Viridiplantae</taxon>
        <taxon>Streptophyta</taxon>
        <taxon>Embryophyta</taxon>
        <taxon>Tracheophyta</taxon>
        <taxon>Spermatophyta</taxon>
        <taxon>Magnoliopsida</taxon>
        <taxon>Liliopsida</taxon>
        <taxon>Zingiberales</taxon>
        <taxon>Musaceae</taxon>
        <taxon>Ensete</taxon>
    </lineage>
</organism>
<dbReference type="EMBL" id="AMZH03013699">
    <property type="protein sequence ID" value="RRT48839.1"/>
    <property type="molecule type" value="Genomic_DNA"/>
</dbReference>
<comment type="caution">
    <text evidence="1">The sequence shown here is derived from an EMBL/GenBank/DDBJ whole genome shotgun (WGS) entry which is preliminary data.</text>
</comment>